<organism evidence="1 2">
    <name type="scientific">Naganishia adeliensis</name>
    <dbReference type="NCBI Taxonomy" id="92952"/>
    <lineage>
        <taxon>Eukaryota</taxon>
        <taxon>Fungi</taxon>
        <taxon>Dikarya</taxon>
        <taxon>Basidiomycota</taxon>
        <taxon>Agaricomycotina</taxon>
        <taxon>Tremellomycetes</taxon>
        <taxon>Filobasidiales</taxon>
        <taxon>Filobasidiaceae</taxon>
        <taxon>Naganishia</taxon>
    </lineage>
</organism>
<evidence type="ECO:0000313" key="2">
    <source>
        <dbReference type="Proteomes" id="UP001230649"/>
    </source>
</evidence>
<protein>
    <submittedName>
        <fullName evidence="1">Uncharacterized protein</fullName>
    </submittedName>
</protein>
<accession>A0ACC2WDQ7</accession>
<dbReference type="Proteomes" id="UP001230649">
    <property type="component" value="Unassembled WGS sequence"/>
</dbReference>
<keyword evidence="2" id="KW-1185">Reference proteome</keyword>
<gene>
    <name evidence="1" type="ORF">QFC20_003297</name>
</gene>
<sequence>MSINQSIDHLVLRLQRREISSSRHAALETAQLLYRFVGAAKFASIEQLIGMIKDMGTRLVAANPKELAVGNIIRKVLRLIREEYKVACASHLASLSLDDDSDATYSEAESDVSSDVQAVNDSEPGTPMPPTPGIHVPSNHYLSREFQRAATVQRAASPASAGGSAGNKSFFPPGAVSTDASPSQSSRPVPRTNLAASLSTFVQMRHNKIQLERAGSTTSVFTMGANGSGFDMAAMTPGIFASDVTSFFTPGITATPERQTSFPGLTPQPAAASGKESPKPLRREMKRAQHQAVKQQEQFEAFNKKSMQMKPVLVDAIREVVDEIETTWESCAKGAREHVHSSEIILTVGHSKTVEAFLKAAFKERNFTVIVAETAPSLLGRTMAKALAKHGIPTIIVPDSNIYALMPRVTKVLLGAHVVLANGGFFTVSGALLAAMAARAHSTPVVVVAGQYKFAPAWNLHHDIAALDFGDPSDILGYEEGELLDKVEVANPFYDYVKPDLVNLYITNEGDHAPSYIYKIIKEAYDDEDVEI</sequence>
<name>A0ACC2WDQ7_9TREE</name>
<dbReference type="EMBL" id="JASBWS010000029">
    <property type="protein sequence ID" value="KAJ9109551.1"/>
    <property type="molecule type" value="Genomic_DNA"/>
</dbReference>
<evidence type="ECO:0000313" key="1">
    <source>
        <dbReference type="EMBL" id="KAJ9109551.1"/>
    </source>
</evidence>
<comment type="caution">
    <text evidence="1">The sequence shown here is derived from an EMBL/GenBank/DDBJ whole genome shotgun (WGS) entry which is preliminary data.</text>
</comment>
<proteinExistence type="predicted"/>
<reference evidence="1" key="1">
    <citation type="submission" date="2023-04" db="EMBL/GenBank/DDBJ databases">
        <title>Draft Genome sequencing of Naganishia species isolated from polar environments using Oxford Nanopore Technology.</title>
        <authorList>
            <person name="Leo P."/>
            <person name="Venkateswaran K."/>
        </authorList>
    </citation>
    <scope>NUCLEOTIDE SEQUENCE</scope>
    <source>
        <strain evidence="1">MNA-CCFEE 5262</strain>
    </source>
</reference>